<dbReference type="GO" id="GO:0005739">
    <property type="term" value="C:mitochondrion"/>
    <property type="evidence" value="ECO:0007669"/>
    <property type="project" value="Ensembl"/>
</dbReference>
<reference evidence="1" key="4">
    <citation type="submission" date="2025-09" db="UniProtKB">
        <authorList>
            <consortium name="Ensembl"/>
        </authorList>
    </citation>
    <scope>IDENTIFICATION</scope>
</reference>
<dbReference type="HOGENOM" id="CLU_2202905_0_0_1"/>
<sequence length="108" mass="11961">VVTLLPIEGREIHFFEILESECVLYTGWIERASGSSIYPEAKACLPLEALLGSNKEPMLPKETVLSLTRYNLGSSAMKRNVPGHVLQRPSYLTRIQVTLLCNSSAEAL</sequence>
<evidence type="ECO:0000313" key="2">
    <source>
        <dbReference type="Proteomes" id="UP000001519"/>
    </source>
</evidence>
<dbReference type="GO" id="GO:0043065">
    <property type="term" value="P:positive regulation of apoptotic process"/>
    <property type="evidence" value="ECO:0007669"/>
    <property type="project" value="Ensembl"/>
</dbReference>
<dbReference type="Ensembl" id="ENSGGOT00000002132.2">
    <property type="protein sequence ID" value="ENSGGOP00000002087.1"/>
    <property type="gene ID" value="ENSGGOG00000002119.2"/>
</dbReference>
<dbReference type="EMBL" id="CABD030081926">
    <property type="status" value="NOT_ANNOTATED_CDS"/>
    <property type="molecule type" value="Genomic_DNA"/>
</dbReference>
<dbReference type="GO" id="GO:0005829">
    <property type="term" value="C:cytosol"/>
    <property type="evidence" value="ECO:0007669"/>
    <property type="project" value="Ensembl"/>
</dbReference>
<organism evidence="1 2">
    <name type="scientific">Gorilla gorilla gorilla</name>
    <name type="common">Western lowland gorilla</name>
    <dbReference type="NCBI Taxonomy" id="9595"/>
    <lineage>
        <taxon>Eukaryota</taxon>
        <taxon>Metazoa</taxon>
        <taxon>Chordata</taxon>
        <taxon>Craniata</taxon>
        <taxon>Vertebrata</taxon>
        <taxon>Euteleostomi</taxon>
        <taxon>Mammalia</taxon>
        <taxon>Eutheria</taxon>
        <taxon>Euarchontoglires</taxon>
        <taxon>Primates</taxon>
        <taxon>Haplorrhini</taxon>
        <taxon>Catarrhini</taxon>
        <taxon>Hominidae</taxon>
        <taxon>Gorilla</taxon>
    </lineage>
</organism>
<evidence type="ECO:0000313" key="1">
    <source>
        <dbReference type="Ensembl" id="ENSGGOP00000002087.1"/>
    </source>
</evidence>
<protein>
    <submittedName>
        <fullName evidence="1">BH3-like motif containing, cell death inducer</fullName>
    </submittedName>
</protein>
<reference evidence="1 2" key="2">
    <citation type="journal article" date="2012" name="Nature">
        <title>Insights into hominid evolution from the gorilla genome sequence.</title>
        <authorList>
            <person name="Scally A."/>
            <person name="Dutheil J.Y."/>
            <person name="Hillier L.W."/>
            <person name="Jordan G.E."/>
            <person name="Goodhead I."/>
            <person name="Herrero J."/>
            <person name="Hobolth A."/>
            <person name="Lappalainen T."/>
            <person name="Mailund T."/>
            <person name="Marques-Bonet T."/>
            <person name="McCarthy S."/>
            <person name="Montgomery S.H."/>
            <person name="Schwalie P.C."/>
            <person name="Tang Y.A."/>
            <person name="Ward M.C."/>
            <person name="Xue Y."/>
            <person name="Yngvadottir B."/>
            <person name="Alkan C."/>
            <person name="Andersen L.N."/>
            <person name="Ayub Q."/>
            <person name="Ball E.V."/>
            <person name="Beal K."/>
            <person name="Bradley B.J."/>
            <person name="Chen Y."/>
            <person name="Clee C.M."/>
            <person name="Fitzgerald S."/>
            <person name="Graves T.A."/>
            <person name="Gu Y."/>
            <person name="Heath P."/>
            <person name="Heger A."/>
            <person name="Karakoc E."/>
            <person name="Kolb-Kokocinski A."/>
            <person name="Laird G.K."/>
            <person name="Lunter G."/>
            <person name="Meader S."/>
            <person name="Mort M."/>
            <person name="Mullikin J.C."/>
            <person name="Munch K."/>
            <person name="O'Connor T.D."/>
            <person name="Phillips A.D."/>
            <person name="Prado-Martinez J."/>
            <person name="Rogers A.S."/>
            <person name="Sajjadian S."/>
            <person name="Schmidt D."/>
            <person name="Shaw K."/>
            <person name="Simpson J.T."/>
            <person name="Stenson P.D."/>
            <person name="Turner D.J."/>
            <person name="Vigilant L."/>
            <person name="Vilella A.J."/>
            <person name="Whitener W."/>
            <person name="Zhu B."/>
            <person name="Cooper D.N."/>
            <person name="de Jong P."/>
            <person name="Dermitzakis E.T."/>
            <person name="Eichler E.E."/>
            <person name="Flicek P."/>
            <person name="Goldman N."/>
            <person name="Mundy N.I."/>
            <person name="Ning Z."/>
            <person name="Odom D.T."/>
            <person name="Ponting C.P."/>
            <person name="Quail M.A."/>
            <person name="Ryder O.A."/>
            <person name="Searle S.M."/>
            <person name="Warren W.C."/>
            <person name="Wilson R.K."/>
            <person name="Schierup M.H."/>
            <person name="Rogers J."/>
            <person name="Tyler-Smith C."/>
            <person name="Durbin R."/>
        </authorList>
    </citation>
    <scope>NUCLEOTIDE SEQUENCE [LARGE SCALE GENOMIC DNA]</scope>
</reference>
<dbReference type="eggNOG" id="ENOG502TGWD">
    <property type="taxonomic scope" value="Eukaryota"/>
</dbReference>
<dbReference type="Bgee" id="ENSGGOG00000002119">
    <property type="expression patterns" value="Expressed in adult mammalian kidney and 2 other cell types or tissues"/>
</dbReference>
<dbReference type="Proteomes" id="UP000001519">
    <property type="component" value="Chromosome 11"/>
</dbReference>
<name>G3QI83_GORGO</name>
<dbReference type="GeneTree" id="ENSGT00520000061087"/>
<dbReference type="AlphaFoldDB" id="G3QI83"/>
<accession>G3QI83</accession>
<reference evidence="1" key="3">
    <citation type="submission" date="2025-08" db="UniProtKB">
        <authorList>
            <consortium name="Ensembl"/>
        </authorList>
    </citation>
    <scope>IDENTIFICATION</scope>
</reference>
<reference evidence="2" key="1">
    <citation type="submission" date="2011-05" db="EMBL/GenBank/DDBJ databases">
        <title>Insights into the evolution of the great apes provided by the gorilla genome.</title>
        <authorList>
            <person name="Scally A."/>
        </authorList>
    </citation>
    <scope>NUCLEOTIDE SEQUENCE [LARGE SCALE GENOMIC DNA]</scope>
</reference>
<proteinExistence type="predicted"/>
<keyword evidence="2" id="KW-1185">Reference proteome</keyword>
<dbReference type="InParanoid" id="G3QI83"/>
<dbReference type="OMA" id="GSNKEPM"/>